<feature type="region of interest" description="Disordered" evidence="1">
    <location>
        <begin position="1"/>
        <end position="44"/>
    </location>
</feature>
<dbReference type="Proteomes" id="UP001346869">
    <property type="component" value="Unassembled WGS sequence"/>
</dbReference>
<evidence type="ECO:0000313" key="3">
    <source>
        <dbReference type="Proteomes" id="UP001346869"/>
    </source>
</evidence>
<reference evidence="2 3" key="2">
    <citation type="journal article" date="2023" name="Mol. Biol. Evol.">
        <title>Genomics of Secondarily Temperate Adaptation in the Only Non-Antarctic Icefish.</title>
        <authorList>
            <person name="Rivera-Colon A.G."/>
            <person name="Rayamajhi N."/>
            <person name="Minhas B.F."/>
            <person name="Madrigal G."/>
            <person name="Bilyk K.T."/>
            <person name="Yoon V."/>
            <person name="Hune M."/>
            <person name="Gregory S."/>
            <person name="Cheng C.H.C."/>
            <person name="Catchen J.M."/>
        </authorList>
    </citation>
    <scope>NUCLEOTIDE SEQUENCE [LARGE SCALE GENOMIC DNA]</scope>
    <source>
        <strain evidence="2">JMC-PN-2008</strain>
    </source>
</reference>
<proteinExistence type="predicted"/>
<keyword evidence="3" id="KW-1185">Reference proteome</keyword>
<gene>
    <name evidence="2" type="ORF">PBY51_011587</name>
</gene>
<reference evidence="2 3" key="1">
    <citation type="journal article" date="2023" name="Genes (Basel)">
        <title>Chromosome-Level Genome Assembly and Circadian Gene Repertoire of the Patagonia Blennie Eleginops maclovinus-The Closest Ancestral Proxy of Antarctic Cryonotothenioids.</title>
        <authorList>
            <person name="Cheng C.C."/>
            <person name="Rivera-Colon A.G."/>
            <person name="Minhas B.F."/>
            <person name="Wilson L."/>
            <person name="Rayamajhi N."/>
            <person name="Vargas-Chacoff L."/>
            <person name="Catchen J.M."/>
        </authorList>
    </citation>
    <scope>NUCLEOTIDE SEQUENCE [LARGE SCALE GENOMIC DNA]</scope>
    <source>
        <strain evidence="2">JMC-PN-2008</strain>
    </source>
</reference>
<feature type="compositionally biased region" description="Polar residues" evidence="1">
    <location>
        <begin position="1"/>
        <end position="11"/>
    </location>
</feature>
<accession>A0AAN8AU20</accession>
<evidence type="ECO:0000313" key="2">
    <source>
        <dbReference type="EMBL" id="KAK5867068.1"/>
    </source>
</evidence>
<name>A0AAN8AU20_ELEMC</name>
<sequence>MCAQSILPTYQQHHRRHTVRHPLPENQTPANKHVTFPTSCSHQTPPPCLPPMVTGSVFLPLRPPFSGLDGHHCRGEVRFINGHDQRPSPGKGVGGTGRENKHSSLGFKAGGSFGVPR</sequence>
<feature type="region of interest" description="Disordered" evidence="1">
    <location>
        <begin position="80"/>
        <end position="117"/>
    </location>
</feature>
<organism evidence="2 3">
    <name type="scientific">Eleginops maclovinus</name>
    <name type="common">Patagonian blennie</name>
    <name type="synonym">Eleginus maclovinus</name>
    <dbReference type="NCBI Taxonomy" id="56733"/>
    <lineage>
        <taxon>Eukaryota</taxon>
        <taxon>Metazoa</taxon>
        <taxon>Chordata</taxon>
        <taxon>Craniata</taxon>
        <taxon>Vertebrata</taxon>
        <taxon>Euteleostomi</taxon>
        <taxon>Actinopterygii</taxon>
        <taxon>Neopterygii</taxon>
        <taxon>Teleostei</taxon>
        <taxon>Neoteleostei</taxon>
        <taxon>Acanthomorphata</taxon>
        <taxon>Eupercaria</taxon>
        <taxon>Perciformes</taxon>
        <taxon>Notothenioidei</taxon>
        <taxon>Eleginopidae</taxon>
        <taxon>Eleginops</taxon>
    </lineage>
</organism>
<feature type="compositionally biased region" description="Polar residues" evidence="1">
    <location>
        <begin position="25"/>
        <end position="43"/>
    </location>
</feature>
<evidence type="ECO:0000256" key="1">
    <source>
        <dbReference type="SAM" id="MobiDB-lite"/>
    </source>
</evidence>
<feature type="compositionally biased region" description="Gly residues" evidence="1">
    <location>
        <begin position="108"/>
        <end position="117"/>
    </location>
</feature>
<dbReference type="AlphaFoldDB" id="A0AAN8AU20"/>
<protein>
    <submittedName>
        <fullName evidence="2">Uncharacterized protein</fullName>
    </submittedName>
</protein>
<dbReference type="EMBL" id="JAUZQC010000008">
    <property type="protein sequence ID" value="KAK5867068.1"/>
    <property type="molecule type" value="Genomic_DNA"/>
</dbReference>
<comment type="caution">
    <text evidence="2">The sequence shown here is derived from an EMBL/GenBank/DDBJ whole genome shotgun (WGS) entry which is preliminary data.</text>
</comment>